<dbReference type="EMBL" id="FCOR01000003">
    <property type="protein sequence ID" value="CVK15869.1"/>
    <property type="molecule type" value="Genomic_DNA"/>
</dbReference>
<dbReference type="NCBIfam" id="TIGR01488">
    <property type="entry name" value="HAD-SF-IB"/>
    <property type="match status" value="1"/>
</dbReference>
<evidence type="ECO:0000313" key="2">
    <source>
        <dbReference type="Proteomes" id="UP000182761"/>
    </source>
</evidence>
<name>A0A110BIN5_9FLAO</name>
<dbReference type="InterPro" id="IPR023214">
    <property type="entry name" value="HAD_sf"/>
</dbReference>
<dbReference type="InterPro" id="IPR050582">
    <property type="entry name" value="HAD-like_SerB"/>
</dbReference>
<keyword evidence="1" id="KW-0378">Hydrolase</keyword>
<dbReference type="STRING" id="1586267.GCA_001418685_00704"/>
<dbReference type="Gene3D" id="3.40.50.1000">
    <property type="entry name" value="HAD superfamily/HAD-like"/>
    <property type="match status" value="1"/>
</dbReference>
<dbReference type="PANTHER" id="PTHR43344">
    <property type="entry name" value="PHOSPHOSERINE PHOSPHATASE"/>
    <property type="match status" value="1"/>
</dbReference>
<dbReference type="Proteomes" id="UP000182761">
    <property type="component" value="Unassembled WGS sequence"/>
</dbReference>
<keyword evidence="2" id="KW-1185">Reference proteome</keyword>
<protein>
    <submittedName>
        <fullName evidence="1">HAD-superfamily subfamily IB hydrolase, TIGR01490</fullName>
    </submittedName>
</protein>
<organism evidence="1 2">
    <name type="scientific">Apibacter mensalis</name>
    <dbReference type="NCBI Taxonomy" id="1586267"/>
    <lineage>
        <taxon>Bacteria</taxon>
        <taxon>Pseudomonadati</taxon>
        <taxon>Bacteroidota</taxon>
        <taxon>Flavobacteriia</taxon>
        <taxon>Flavobacteriales</taxon>
        <taxon>Weeksellaceae</taxon>
        <taxon>Apibacter</taxon>
    </lineage>
</organism>
<dbReference type="AlphaFoldDB" id="A0A110BIN5"/>
<dbReference type="InterPro" id="IPR036412">
    <property type="entry name" value="HAD-like_sf"/>
</dbReference>
<dbReference type="Gene3D" id="1.20.1440.100">
    <property type="entry name" value="SG protein - dephosphorylation function"/>
    <property type="match status" value="1"/>
</dbReference>
<sequence length="196" mass="23141">MENNCLYLFDFDGTITNKDTLFDFLQVSFPLKYKKIFIKFIPLFILVRFKIFDAGKIKQRFISQFLKGKTRSEIKKLVQYYFECRKNTLIRPKALEYIRALSNEPNKYVVTASLDLWVEPFAKYLGLRLISTEAEFINEVFTGKFATPNCNYEQKAVRIISEIQLAKFIKIFAFGDSKGDKNMLELATDPFFRYFE</sequence>
<reference evidence="1 2" key="1">
    <citation type="submission" date="2016-01" db="EMBL/GenBank/DDBJ databases">
        <authorList>
            <person name="McClelland M."/>
            <person name="Jain A."/>
            <person name="Saraogi P."/>
            <person name="Mendelson R."/>
            <person name="Westerman R."/>
            <person name="SanMiguel P."/>
            <person name="Csonka L."/>
        </authorList>
    </citation>
    <scope>NUCLEOTIDE SEQUENCE [LARGE SCALE GENOMIC DNA]</scope>
    <source>
        <strain evidence="1 2">R-53146</strain>
    </source>
</reference>
<dbReference type="OrthoDB" id="9794212at2"/>
<gene>
    <name evidence="1" type="ORF">Ga0061079_103180</name>
</gene>
<dbReference type="GO" id="GO:0016787">
    <property type="term" value="F:hydrolase activity"/>
    <property type="evidence" value="ECO:0007669"/>
    <property type="project" value="UniProtKB-KW"/>
</dbReference>
<accession>A0A110BIN5</accession>
<evidence type="ECO:0000313" key="1">
    <source>
        <dbReference type="EMBL" id="CVK15869.1"/>
    </source>
</evidence>
<dbReference type="SUPFAM" id="SSF56784">
    <property type="entry name" value="HAD-like"/>
    <property type="match status" value="1"/>
</dbReference>
<proteinExistence type="predicted"/>
<dbReference type="RefSeq" id="WP_055425089.1">
    <property type="nucleotide sequence ID" value="NZ_FCOR01000003.1"/>
</dbReference>
<dbReference type="Pfam" id="PF12710">
    <property type="entry name" value="HAD"/>
    <property type="match status" value="1"/>
</dbReference>